<accession>A1ASW9</accession>
<evidence type="ECO:0000256" key="1">
    <source>
        <dbReference type="ARBA" id="ARBA00004651"/>
    </source>
</evidence>
<keyword evidence="7 9" id="KW-1133">Transmembrane helix</keyword>
<feature type="transmembrane region" description="Helical" evidence="9">
    <location>
        <begin position="140"/>
        <end position="161"/>
    </location>
</feature>
<feature type="transmembrane region" description="Helical" evidence="9">
    <location>
        <begin position="70"/>
        <end position="93"/>
    </location>
</feature>
<gene>
    <name evidence="11" type="ordered locus">Ppro_2841</name>
</gene>
<feature type="transmembrane region" description="Helical" evidence="9">
    <location>
        <begin position="12"/>
        <end position="35"/>
    </location>
</feature>
<sequence>MKKVCIAERMVIVFSWAAGLLLVSSVLLIIGYLVWNGHESITLSLLFGEASPLGALLLKERVFDGLFPALAGTVVLVTLSIAWAIPVGIATGIYLAEYAGVFSRTALNLVFDILSGMPSIVVGLFGFSLTVFLHRHYSDAIKPCILVSSLALSFLVLPYIIRTTQTALEGIPRETRLTALALGATRLQNIALVLLPRSFSGIMSGVILAIGRCAEDTAVIMLTGAVASAGLPRSLLSPYEALPFYIYYISSQYSDPDELSRGYGAAIILVLLCALLFLLALGIRKGVSHVAFRRP</sequence>
<dbReference type="eggNOG" id="COG0581">
    <property type="taxonomic scope" value="Bacteria"/>
</dbReference>
<feature type="transmembrane region" description="Helical" evidence="9">
    <location>
        <begin position="263"/>
        <end position="283"/>
    </location>
</feature>
<dbReference type="CDD" id="cd06261">
    <property type="entry name" value="TM_PBP2"/>
    <property type="match status" value="1"/>
</dbReference>
<dbReference type="InterPro" id="IPR005672">
    <property type="entry name" value="Phosphate_PstA"/>
</dbReference>
<keyword evidence="4" id="KW-0813">Transport</keyword>
<feature type="transmembrane region" description="Helical" evidence="9">
    <location>
        <begin position="113"/>
        <end position="133"/>
    </location>
</feature>
<feature type="transmembrane region" description="Helical" evidence="9">
    <location>
        <begin position="190"/>
        <end position="211"/>
    </location>
</feature>
<dbReference type="InterPro" id="IPR000515">
    <property type="entry name" value="MetI-like"/>
</dbReference>
<evidence type="ECO:0000256" key="2">
    <source>
        <dbReference type="ARBA" id="ARBA00007069"/>
    </source>
</evidence>
<dbReference type="PANTHER" id="PTHR43470">
    <property type="entry name" value="PHOSPHATE TRANSPORT SYSTEM PERMEASE PROTEIN PSTA-RELATED"/>
    <property type="match status" value="1"/>
</dbReference>
<keyword evidence="12" id="KW-1185">Reference proteome</keyword>
<name>A1ASW9_PELPD</name>
<dbReference type="SUPFAM" id="SSF161098">
    <property type="entry name" value="MetI-like"/>
    <property type="match status" value="1"/>
</dbReference>
<proteinExistence type="inferred from homology"/>
<dbReference type="AlphaFoldDB" id="A1ASW9"/>
<keyword evidence="5 9" id="KW-1003">Cell membrane</keyword>
<dbReference type="Pfam" id="PF00528">
    <property type="entry name" value="BPD_transp_1"/>
    <property type="match status" value="1"/>
</dbReference>
<evidence type="ECO:0000259" key="10">
    <source>
        <dbReference type="PROSITE" id="PS50928"/>
    </source>
</evidence>
<organism evidence="11 12">
    <name type="scientific">Pelobacter propionicus (strain DSM 2379 / NBRC 103807 / OttBd1)</name>
    <dbReference type="NCBI Taxonomy" id="338966"/>
    <lineage>
        <taxon>Bacteria</taxon>
        <taxon>Pseudomonadati</taxon>
        <taxon>Thermodesulfobacteriota</taxon>
        <taxon>Desulfuromonadia</taxon>
        <taxon>Desulfuromonadales</taxon>
        <taxon>Desulfuromonadaceae</taxon>
        <taxon>Pelobacter</taxon>
    </lineage>
</organism>
<dbReference type="EMBL" id="CP000482">
    <property type="protein sequence ID" value="ABL00440.1"/>
    <property type="molecule type" value="Genomic_DNA"/>
</dbReference>
<keyword evidence="8 9" id="KW-0472">Membrane</keyword>
<dbReference type="GO" id="GO:0035435">
    <property type="term" value="P:phosphate ion transmembrane transport"/>
    <property type="evidence" value="ECO:0007669"/>
    <property type="project" value="InterPro"/>
</dbReference>
<evidence type="ECO:0000313" key="11">
    <source>
        <dbReference type="EMBL" id="ABL00440.1"/>
    </source>
</evidence>
<keyword evidence="6 9" id="KW-0812">Transmembrane</keyword>
<dbReference type="Proteomes" id="UP000006732">
    <property type="component" value="Chromosome"/>
</dbReference>
<dbReference type="PANTHER" id="PTHR43470:SF3">
    <property type="entry name" value="PHOSPHATE TRANSPORT SYSTEM PERMEASE PROTEIN PSTA-RELATED"/>
    <property type="match status" value="1"/>
</dbReference>
<dbReference type="NCBIfam" id="TIGR00974">
    <property type="entry name" value="3a0107s02c"/>
    <property type="match status" value="1"/>
</dbReference>
<comment type="similarity">
    <text evidence="2 9">Belongs to the binding-protein-dependent transport system permease family. CysTW subfamily.</text>
</comment>
<dbReference type="PROSITE" id="PS50928">
    <property type="entry name" value="ABC_TM1"/>
    <property type="match status" value="1"/>
</dbReference>
<dbReference type="Gene3D" id="1.10.3720.10">
    <property type="entry name" value="MetI-like"/>
    <property type="match status" value="1"/>
</dbReference>
<dbReference type="STRING" id="338966.Ppro_2841"/>
<dbReference type="InterPro" id="IPR035906">
    <property type="entry name" value="MetI-like_sf"/>
</dbReference>
<comment type="subcellular location">
    <subcellularLocation>
        <location evidence="1 9">Cell membrane</location>
        <topology evidence="1 9">Multi-pass membrane protein</topology>
    </subcellularLocation>
</comment>
<feature type="domain" description="ABC transmembrane type-1" evidence="10">
    <location>
        <begin position="70"/>
        <end position="280"/>
    </location>
</feature>
<protein>
    <recommendedName>
        <fullName evidence="3 9">Phosphate transport system permease protein PstA</fullName>
    </recommendedName>
</protein>
<evidence type="ECO:0000256" key="6">
    <source>
        <dbReference type="ARBA" id="ARBA00022692"/>
    </source>
</evidence>
<dbReference type="HOGENOM" id="CLU_033621_2_2_7"/>
<dbReference type="GO" id="GO:0005886">
    <property type="term" value="C:plasma membrane"/>
    <property type="evidence" value="ECO:0007669"/>
    <property type="project" value="UniProtKB-SubCell"/>
</dbReference>
<evidence type="ECO:0000256" key="7">
    <source>
        <dbReference type="ARBA" id="ARBA00022989"/>
    </source>
</evidence>
<evidence type="ECO:0000256" key="4">
    <source>
        <dbReference type="ARBA" id="ARBA00022448"/>
    </source>
</evidence>
<dbReference type="RefSeq" id="WP_011736681.1">
    <property type="nucleotide sequence ID" value="NC_008609.1"/>
</dbReference>
<evidence type="ECO:0000256" key="8">
    <source>
        <dbReference type="ARBA" id="ARBA00023136"/>
    </source>
</evidence>
<evidence type="ECO:0000313" key="12">
    <source>
        <dbReference type="Proteomes" id="UP000006732"/>
    </source>
</evidence>
<evidence type="ECO:0000256" key="5">
    <source>
        <dbReference type="ARBA" id="ARBA00022475"/>
    </source>
</evidence>
<dbReference type="GO" id="GO:0005315">
    <property type="term" value="F:phosphate transmembrane transporter activity"/>
    <property type="evidence" value="ECO:0007669"/>
    <property type="project" value="InterPro"/>
</dbReference>
<evidence type="ECO:0000256" key="9">
    <source>
        <dbReference type="RuleBase" id="RU363043"/>
    </source>
</evidence>
<reference evidence="11 12" key="1">
    <citation type="submission" date="2006-10" db="EMBL/GenBank/DDBJ databases">
        <title>Complete sequence of chromosome of Pelobacter propionicus DSM 2379.</title>
        <authorList>
            <consortium name="US DOE Joint Genome Institute"/>
            <person name="Copeland A."/>
            <person name="Lucas S."/>
            <person name="Lapidus A."/>
            <person name="Barry K."/>
            <person name="Detter J.C."/>
            <person name="Glavina del Rio T."/>
            <person name="Hammon N."/>
            <person name="Israni S."/>
            <person name="Dalin E."/>
            <person name="Tice H."/>
            <person name="Pitluck S."/>
            <person name="Saunders E."/>
            <person name="Brettin T."/>
            <person name="Bruce D."/>
            <person name="Han C."/>
            <person name="Tapia R."/>
            <person name="Schmutz J."/>
            <person name="Larimer F."/>
            <person name="Land M."/>
            <person name="Hauser L."/>
            <person name="Kyrpides N."/>
            <person name="Kim E."/>
            <person name="Lovley D."/>
            <person name="Richardson P."/>
        </authorList>
    </citation>
    <scope>NUCLEOTIDE SEQUENCE [LARGE SCALE GENOMIC DNA]</scope>
    <source>
        <strain evidence="12">DSM 2379 / NBRC 103807 / OttBd1</strain>
    </source>
</reference>
<dbReference type="KEGG" id="ppd:Ppro_2841"/>
<evidence type="ECO:0000256" key="3">
    <source>
        <dbReference type="ARBA" id="ARBA00016864"/>
    </source>
</evidence>